<gene>
    <name evidence="8" type="ORF">D7318_02435</name>
    <name evidence="7" type="ORF">D7319_00455</name>
</gene>
<dbReference type="PROSITE" id="PS51078">
    <property type="entry name" value="ICLR_ED"/>
    <property type="match status" value="1"/>
</dbReference>
<proteinExistence type="predicted"/>
<feature type="domain" description="HTH iclR-type" evidence="5">
    <location>
        <begin position="15"/>
        <end position="76"/>
    </location>
</feature>
<organism evidence="7 10">
    <name type="scientific">Streptomyces radicis</name>
    <dbReference type="NCBI Taxonomy" id="1750517"/>
    <lineage>
        <taxon>Bacteria</taxon>
        <taxon>Bacillati</taxon>
        <taxon>Actinomycetota</taxon>
        <taxon>Actinomycetes</taxon>
        <taxon>Kitasatosporales</taxon>
        <taxon>Streptomycetaceae</taxon>
        <taxon>Streptomyces</taxon>
    </lineage>
</organism>
<dbReference type="InterPro" id="IPR014757">
    <property type="entry name" value="Tscrpt_reg_IclR_C"/>
</dbReference>
<comment type="caution">
    <text evidence="7">The sequence shown here is derived from an EMBL/GenBank/DDBJ whole genome shotgun (WGS) entry which is preliminary data.</text>
</comment>
<dbReference type="SMART" id="SM00346">
    <property type="entry name" value="HTH_ICLR"/>
    <property type="match status" value="1"/>
</dbReference>
<dbReference type="Proteomes" id="UP000268652">
    <property type="component" value="Unassembled WGS sequence"/>
</dbReference>
<dbReference type="EMBL" id="RBDX01000001">
    <property type="protein sequence ID" value="RKN12475.1"/>
    <property type="molecule type" value="Genomic_DNA"/>
</dbReference>
<dbReference type="Pfam" id="PF09339">
    <property type="entry name" value="HTH_IclR"/>
    <property type="match status" value="1"/>
</dbReference>
<keyword evidence="1" id="KW-0805">Transcription regulation</keyword>
<keyword evidence="2" id="KW-0238">DNA-binding</keyword>
<reference evidence="9 10" key="1">
    <citation type="submission" date="2018-09" db="EMBL/GenBank/DDBJ databases">
        <title>Streptomyces sp. nov. DS1-2, an endophytic actinomycete isolated from roots of Dendrobium scabrilingue.</title>
        <authorList>
            <person name="Kuncharoen N."/>
            <person name="Kudo T."/>
            <person name="Ohkuma M."/>
            <person name="Yuki M."/>
            <person name="Tanasupawat S."/>
        </authorList>
    </citation>
    <scope>NUCLEOTIDE SEQUENCE [LARGE SCALE GENOMIC DNA]</scope>
    <source>
        <strain evidence="7 10">AZ1-7</strain>
        <strain evidence="8 9">DS1-2</strain>
    </source>
</reference>
<evidence type="ECO:0000313" key="7">
    <source>
        <dbReference type="EMBL" id="RKN12475.1"/>
    </source>
</evidence>
<feature type="region of interest" description="Disordered" evidence="4">
    <location>
        <begin position="262"/>
        <end position="284"/>
    </location>
</feature>
<sequence>MATDDTLTSPPGQSRSGTARALAVIDAIARSPKSGVSSVARETGLSKAVAHRILRELVAGQFLRFDEETKLYGLGPGALRIGLAAMRELDITAVAHRHLAALARRTGQTSTLSVRQGWTRVYVDQVLSPHEIRMSVALGTSHPLHAGSSSKAILAALPDAEVTDYIEHHRLEGVTEATITSAGALREEIGRIRKLGYAASFGERQAEAASVAAAVHGATGQVVGSVSVCGTRQMFDDASQEWLGEVVARAAADISADLGAGHRAQDGAARGVPWPPAPREESHD</sequence>
<dbReference type="PANTHER" id="PTHR30136:SF24">
    <property type="entry name" value="HTH-TYPE TRANSCRIPTIONAL REPRESSOR ALLR"/>
    <property type="match status" value="1"/>
</dbReference>
<dbReference type="InterPro" id="IPR005471">
    <property type="entry name" value="Tscrpt_reg_IclR_N"/>
</dbReference>
<dbReference type="Gene3D" id="3.30.450.40">
    <property type="match status" value="1"/>
</dbReference>
<evidence type="ECO:0000256" key="3">
    <source>
        <dbReference type="ARBA" id="ARBA00023163"/>
    </source>
</evidence>
<name>A0A3A9WHN7_9ACTN</name>
<dbReference type="InterPro" id="IPR029016">
    <property type="entry name" value="GAF-like_dom_sf"/>
</dbReference>
<dbReference type="OrthoDB" id="8479143at2"/>
<dbReference type="GO" id="GO:0003700">
    <property type="term" value="F:DNA-binding transcription factor activity"/>
    <property type="evidence" value="ECO:0007669"/>
    <property type="project" value="TreeGrafter"/>
</dbReference>
<evidence type="ECO:0000313" key="10">
    <source>
        <dbReference type="Proteomes" id="UP000275024"/>
    </source>
</evidence>
<protein>
    <submittedName>
        <fullName evidence="7">IclR family transcriptional regulator</fullName>
    </submittedName>
</protein>
<evidence type="ECO:0000256" key="1">
    <source>
        <dbReference type="ARBA" id="ARBA00023015"/>
    </source>
</evidence>
<evidence type="ECO:0000313" key="9">
    <source>
        <dbReference type="Proteomes" id="UP000268652"/>
    </source>
</evidence>
<evidence type="ECO:0000313" key="8">
    <source>
        <dbReference type="EMBL" id="RKN27757.1"/>
    </source>
</evidence>
<dbReference type="Gene3D" id="1.10.10.10">
    <property type="entry name" value="Winged helix-like DNA-binding domain superfamily/Winged helix DNA-binding domain"/>
    <property type="match status" value="1"/>
</dbReference>
<dbReference type="SUPFAM" id="SSF46785">
    <property type="entry name" value="Winged helix' DNA-binding domain"/>
    <property type="match status" value="1"/>
</dbReference>
<evidence type="ECO:0000256" key="2">
    <source>
        <dbReference type="ARBA" id="ARBA00023125"/>
    </source>
</evidence>
<dbReference type="InterPro" id="IPR050707">
    <property type="entry name" value="HTH_MetabolicPath_Reg"/>
</dbReference>
<dbReference type="PROSITE" id="PS51077">
    <property type="entry name" value="HTH_ICLR"/>
    <property type="match status" value="1"/>
</dbReference>
<dbReference type="AlphaFoldDB" id="A0A3A9WHN7"/>
<keyword evidence="3" id="KW-0804">Transcription</keyword>
<dbReference type="Pfam" id="PF01614">
    <property type="entry name" value="IclR_C"/>
    <property type="match status" value="1"/>
</dbReference>
<dbReference type="InterPro" id="IPR036388">
    <property type="entry name" value="WH-like_DNA-bd_sf"/>
</dbReference>
<evidence type="ECO:0000259" key="5">
    <source>
        <dbReference type="PROSITE" id="PS51077"/>
    </source>
</evidence>
<dbReference type="EMBL" id="RBDY01000001">
    <property type="protein sequence ID" value="RKN27757.1"/>
    <property type="molecule type" value="Genomic_DNA"/>
</dbReference>
<dbReference type="PANTHER" id="PTHR30136">
    <property type="entry name" value="HELIX-TURN-HELIX TRANSCRIPTIONAL REGULATOR, ICLR FAMILY"/>
    <property type="match status" value="1"/>
</dbReference>
<accession>A0A3A9WHN7</accession>
<dbReference type="GO" id="GO:0045892">
    <property type="term" value="P:negative regulation of DNA-templated transcription"/>
    <property type="evidence" value="ECO:0007669"/>
    <property type="project" value="TreeGrafter"/>
</dbReference>
<evidence type="ECO:0000259" key="6">
    <source>
        <dbReference type="PROSITE" id="PS51078"/>
    </source>
</evidence>
<dbReference type="InterPro" id="IPR036390">
    <property type="entry name" value="WH_DNA-bd_sf"/>
</dbReference>
<keyword evidence="9" id="KW-1185">Reference proteome</keyword>
<feature type="domain" description="IclR-ED" evidence="6">
    <location>
        <begin position="77"/>
        <end position="260"/>
    </location>
</feature>
<dbReference type="SUPFAM" id="SSF55781">
    <property type="entry name" value="GAF domain-like"/>
    <property type="match status" value="1"/>
</dbReference>
<dbReference type="GO" id="GO:0003677">
    <property type="term" value="F:DNA binding"/>
    <property type="evidence" value="ECO:0007669"/>
    <property type="project" value="UniProtKB-KW"/>
</dbReference>
<dbReference type="RefSeq" id="WP_120695117.1">
    <property type="nucleotide sequence ID" value="NZ_RBDX01000001.1"/>
</dbReference>
<dbReference type="Proteomes" id="UP000275024">
    <property type="component" value="Unassembled WGS sequence"/>
</dbReference>
<evidence type="ECO:0000256" key="4">
    <source>
        <dbReference type="SAM" id="MobiDB-lite"/>
    </source>
</evidence>